<evidence type="ECO:0000256" key="2">
    <source>
        <dbReference type="ARBA" id="ARBA00023002"/>
    </source>
</evidence>
<dbReference type="InterPro" id="IPR006095">
    <property type="entry name" value="Glu/Leu/Phe/Val/Trp_DH"/>
</dbReference>
<dbReference type="SUPFAM" id="SSF51735">
    <property type="entry name" value="NAD(P)-binding Rossmann-fold domains"/>
    <property type="match status" value="1"/>
</dbReference>
<dbReference type="SUPFAM" id="SSF53223">
    <property type="entry name" value="Aminoacid dehydrogenase-like, N-terminal domain"/>
    <property type="match status" value="1"/>
</dbReference>
<evidence type="ECO:0000256" key="4">
    <source>
        <dbReference type="PIRSR" id="PIRSR000185-3"/>
    </source>
</evidence>
<dbReference type="Gene3D" id="3.40.50.10860">
    <property type="entry name" value="Leucine Dehydrogenase, chain A, domain 1"/>
    <property type="match status" value="1"/>
</dbReference>
<dbReference type="InterPro" id="IPR014362">
    <property type="entry name" value="Glu_DH"/>
</dbReference>
<name>A0A532V908_UNCT6</name>
<gene>
    <name evidence="7" type="ORF">CEE36_03165</name>
</gene>
<feature type="site" description="Important for catalysis" evidence="4">
    <location>
        <position position="147"/>
    </location>
</feature>
<dbReference type="Proteomes" id="UP000317778">
    <property type="component" value="Unassembled WGS sequence"/>
</dbReference>
<comment type="similarity">
    <text evidence="1 3 5">Belongs to the Glu/Leu/Phe/Val dehydrogenases family.</text>
</comment>
<dbReference type="Gene3D" id="3.40.50.720">
    <property type="entry name" value="NAD(P)-binding Rossmann-like Domain"/>
    <property type="match status" value="1"/>
</dbReference>
<evidence type="ECO:0000256" key="3">
    <source>
        <dbReference type="PIRNR" id="PIRNR000185"/>
    </source>
</evidence>
<evidence type="ECO:0000256" key="5">
    <source>
        <dbReference type="RuleBase" id="RU004417"/>
    </source>
</evidence>
<sequence length="421" mass="46542">MMKKETGFYGDVLEGLHNAADLMKLDCEVLKILTKTTNEITVNFPVKMSNGLVEMFTGYRVQHNNVMGPYSGGLRFHPWVDLGEMRALATVMTCKAAIAGIPFGGAAGGIQFNPSDYNSSDVERITRRFTYSLGSNIGAEYDILTSDVNTNPQTMAWILDTYLSTMPPEKRQAKTHVVTGKPIHLGGSVGHDKAAGQGLVFAIEEWAAGHRFDLEGAAYTVQGFGSVGVWTSILLNQKGAKLVAVEDTSGPILNPDGIDPEDLFAYDKENGRIAGYPNAKPIDHEAFLATKADIFIPAALEYQITAQTAPKLNVKLVVEGADCPCDRDGSKILKERGIEVLPDILCNSGGVIVSYFEWLQNKRSELWELEEVDRKLQNKMKDAYHRVRDRAAEFNTDWCTAARIEALTRLERIYKRRGIFP</sequence>
<evidence type="ECO:0000313" key="7">
    <source>
        <dbReference type="EMBL" id="TKJ43700.1"/>
    </source>
</evidence>
<comment type="caution">
    <text evidence="7">The sequence shown here is derived from an EMBL/GenBank/DDBJ whole genome shotgun (WGS) entry which is preliminary data.</text>
</comment>
<dbReference type="Pfam" id="PF02812">
    <property type="entry name" value="ELFV_dehydrog_N"/>
    <property type="match status" value="1"/>
</dbReference>
<evidence type="ECO:0000259" key="6">
    <source>
        <dbReference type="SMART" id="SM00839"/>
    </source>
</evidence>
<reference evidence="7 8" key="1">
    <citation type="submission" date="2017-06" db="EMBL/GenBank/DDBJ databases">
        <title>Novel microbial phyla capable of carbon fixation and sulfur reduction in deep-sea sediments.</title>
        <authorList>
            <person name="Huang J."/>
            <person name="Baker B."/>
            <person name="Wang Y."/>
        </authorList>
    </citation>
    <scope>NUCLEOTIDE SEQUENCE [LARGE SCALE GENOMIC DNA]</scope>
    <source>
        <strain evidence="7">B3_TA06</strain>
    </source>
</reference>
<dbReference type="InterPro" id="IPR036291">
    <property type="entry name" value="NAD(P)-bd_dom_sf"/>
</dbReference>
<dbReference type="InterPro" id="IPR033922">
    <property type="entry name" value="NAD_bind_Glu_DH"/>
</dbReference>
<dbReference type="PIRSF" id="PIRSF000185">
    <property type="entry name" value="Glu_DH"/>
    <property type="match status" value="1"/>
</dbReference>
<dbReference type="AlphaFoldDB" id="A0A532V908"/>
<proteinExistence type="inferred from homology"/>
<evidence type="ECO:0000313" key="8">
    <source>
        <dbReference type="Proteomes" id="UP000317778"/>
    </source>
</evidence>
<dbReference type="PANTHER" id="PTHR11606">
    <property type="entry name" value="GLUTAMATE DEHYDROGENASE"/>
    <property type="match status" value="1"/>
</dbReference>
<evidence type="ECO:0000256" key="1">
    <source>
        <dbReference type="ARBA" id="ARBA00006382"/>
    </source>
</evidence>
<dbReference type="PANTHER" id="PTHR11606:SF13">
    <property type="entry name" value="GLUTAMATE DEHYDROGENASE 1, MITOCHONDRIAL"/>
    <property type="match status" value="1"/>
</dbReference>
<dbReference type="SMART" id="SM00839">
    <property type="entry name" value="ELFV_dehydrog"/>
    <property type="match status" value="1"/>
</dbReference>
<organism evidence="7 8">
    <name type="scientific">candidate division TA06 bacterium B3_TA06</name>
    <dbReference type="NCBI Taxonomy" id="2012487"/>
    <lineage>
        <taxon>Bacteria</taxon>
        <taxon>Bacteria division TA06</taxon>
    </lineage>
</organism>
<dbReference type="Pfam" id="PF00208">
    <property type="entry name" value="ELFV_dehydrog"/>
    <property type="match status" value="1"/>
</dbReference>
<dbReference type="GO" id="GO:0006538">
    <property type="term" value="P:L-glutamate catabolic process"/>
    <property type="evidence" value="ECO:0007669"/>
    <property type="project" value="TreeGrafter"/>
</dbReference>
<keyword evidence="2 3" id="KW-0560">Oxidoreductase</keyword>
<dbReference type="PRINTS" id="PR00082">
    <property type="entry name" value="GLFDHDRGNASE"/>
</dbReference>
<protein>
    <recommendedName>
        <fullName evidence="3">Glutamate dehydrogenase</fullName>
    </recommendedName>
</protein>
<accession>A0A532V908</accession>
<dbReference type="InterPro" id="IPR046346">
    <property type="entry name" value="Aminoacid_DH-like_N_sf"/>
</dbReference>
<dbReference type="CDD" id="cd01076">
    <property type="entry name" value="NAD_bind_1_Glu_DH"/>
    <property type="match status" value="1"/>
</dbReference>
<dbReference type="InterPro" id="IPR006096">
    <property type="entry name" value="Glu/Leu/Phe/Val/Trp_DH_C"/>
</dbReference>
<feature type="domain" description="Glutamate/phenylalanine/leucine/valine/L-tryptophan dehydrogenase C-terminal" evidence="6">
    <location>
        <begin position="188"/>
        <end position="418"/>
    </location>
</feature>
<dbReference type="InterPro" id="IPR006097">
    <property type="entry name" value="Glu/Leu/Phe/Val/Trp_DH_dimer"/>
</dbReference>
<dbReference type="GO" id="GO:0004352">
    <property type="term" value="F:glutamate dehydrogenase (NAD+) activity"/>
    <property type="evidence" value="ECO:0007669"/>
    <property type="project" value="TreeGrafter"/>
</dbReference>
<dbReference type="EMBL" id="NJBO01000003">
    <property type="protein sequence ID" value="TKJ43700.1"/>
    <property type="molecule type" value="Genomic_DNA"/>
</dbReference>